<comment type="caution">
    <text evidence="2">The sequence shown here is derived from an EMBL/GenBank/DDBJ whole genome shotgun (WGS) entry which is preliminary data.</text>
</comment>
<name>A0A9P7Q2K5_9HYPO</name>
<feature type="region of interest" description="Disordered" evidence="1">
    <location>
        <begin position="36"/>
        <end position="128"/>
    </location>
</feature>
<sequence>MLLGQDTDSSTSANLFLLYAAVCLIIHKGKMSTILSEQGHNEPTPPPSSIDEKMIEEDGKIVEQTEYSHSTTSKPENSQIKPRPQPTKQKDSQRRAPMTFQRHASQYYSQGPPQQLPYPPSAPLSSSSILRPRPFEEIYAEQAFLSLTLQSHSSRLSNLVRTYHTVEGESMHGESRKIKRRARRQVGILRTQIKLAAEEEKTIFARLSDLLTEARSRTALDLAQRERPISQGAGRSDALGRPSSQPAFSQPPSSSESRLNGASAEFIPQRGTRDQRADSGVVVYAESDDKEGHAGLEDKAYRVSPHTTKVAPLRDNPRLGPWRVQGQRRLATGDSILDARTLRRQASMPNMSTATSSLLAPD</sequence>
<gene>
    <name evidence="2" type="ORF">E4U13_003623</name>
</gene>
<dbReference type="EMBL" id="SRQM01000281">
    <property type="protein sequence ID" value="KAG6113888.1"/>
    <property type="molecule type" value="Genomic_DNA"/>
</dbReference>
<evidence type="ECO:0000313" key="3">
    <source>
        <dbReference type="Proteomes" id="UP000732380"/>
    </source>
</evidence>
<accession>A0A9P7Q2K5</accession>
<feature type="compositionally biased region" description="Low complexity" evidence="1">
    <location>
        <begin position="242"/>
        <end position="257"/>
    </location>
</feature>
<feature type="compositionally biased region" description="Basic and acidic residues" evidence="1">
    <location>
        <begin position="50"/>
        <end position="63"/>
    </location>
</feature>
<protein>
    <submittedName>
        <fullName evidence="2">Uncharacterized protein</fullName>
    </submittedName>
</protein>
<organism evidence="2 3">
    <name type="scientific">Claviceps humidiphila</name>
    <dbReference type="NCBI Taxonomy" id="1294629"/>
    <lineage>
        <taxon>Eukaryota</taxon>
        <taxon>Fungi</taxon>
        <taxon>Dikarya</taxon>
        <taxon>Ascomycota</taxon>
        <taxon>Pezizomycotina</taxon>
        <taxon>Sordariomycetes</taxon>
        <taxon>Hypocreomycetidae</taxon>
        <taxon>Hypocreales</taxon>
        <taxon>Clavicipitaceae</taxon>
        <taxon>Claviceps</taxon>
    </lineage>
</organism>
<reference evidence="2 3" key="1">
    <citation type="journal article" date="2020" name="bioRxiv">
        <title>Whole genome comparisons of ergot fungi reveals the divergence and evolution of species within the genus Claviceps are the result of varying mechanisms driving genome evolution and host range expansion.</title>
        <authorList>
            <person name="Wyka S.A."/>
            <person name="Mondo S.J."/>
            <person name="Liu M."/>
            <person name="Dettman J."/>
            <person name="Nalam V."/>
            <person name="Broders K.D."/>
        </authorList>
    </citation>
    <scope>NUCLEOTIDE SEQUENCE [LARGE SCALE GENOMIC DNA]</scope>
    <source>
        <strain evidence="2 3">LM576</strain>
    </source>
</reference>
<dbReference type="Proteomes" id="UP000732380">
    <property type="component" value="Unassembled WGS sequence"/>
</dbReference>
<evidence type="ECO:0000256" key="1">
    <source>
        <dbReference type="SAM" id="MobiDB-lite"/>
    </source>
</evidence>
<dbReference type="AlphaFoldDB" id="A0A9P7Q2K5"/>
<proteinExistence type="predicted"/>
<evidence type="ECO:0000313" key="2">
    <source>
        <dbReference type="EMBL" id="KAG6113888.1"/>
    </source>
</evidence>
<feature type="region of interest" description="Disordered" evidence="1">
    <location>
        <begin position="222"/>
        <end position="260"/>
    </location>
</feature>
<feature type="compositionally biased region" description="Polar residues" evidence="1">
    <location>
        <begin position="65"/>
        <end position="80"/>
    </location>
</feature>
<keyword evidence="3" id="KW-1185">Reference proteome</keyword>